<dbReference type="AlphaFoldDB" id="A0A1Y2BBL2"/>
<reference evidence="2 3" key="1">
    <citation type="submission" date="2016-07" db="EMBL/GenBank/DDBJ databases">
        <title>Pervasive Adenine N6-methylation of Active Genes in Fungi.</title>
        <authorList>
            <consortium name="DOE Joint Genome Institute"/>
            <person name="Mondo S.J."/>
            <person name="Dannebaum R.O."/>
            <person name="Kuo R.C."/>
            <person name="Labutti K."/>
            <person name="Haridas S."/>
            <person name="Kuo A."/>
            <person name="Salamov A."/>
            <person name="Ahrendt S.R."/>
            <person name="Lipzen A."/>
            <person name="Sullivan W."/>
            <person name="Andreopoulos W.B."/>
            <person name="Clum A."/>
            <person name="Lindquist E."/>
            <person name="Daum C."/>
            <person name="Ramamoorthy G.K."/>
            <person name="Gryganskyi A."/>
            <person name="Culley D."/>
            <person name="Magnuson J.K."/>
            <person name="James T.Y."/>
            <person name="O'Malley M.A."/>
            <person name="Stajich J.E."/>
            <person name="Spatafora J.W."/>
            <person name="Visel A."/>
            <person name="Grigoriev I.V."/>
        </authorList>
    </citation>
    <scope>NUCLEOTIDE SEQUENCE [LARGE SCALE GENOMIC DNA]</scope>
    <source>
        <strain evidence="2 3">68-887.2</strain>
    </source>
</reference>
<evidence type="ECO:0000313" key="3">
    <source>
        <dbReference type="Proteomes" id="UP000193986"/>
    </source>
</evidence>
<organism evidence="2 3">
    <name type="scientific">Naematelia encephala</name>
    <dbReference type="NCBI Taxonomy" id="71784"/>
    <lineage>
        <taxon>Eukaryota</taxon>
        <taxon>Fungi</taxon>
        <taxon>Dikarya</taxon>
        <taxon>Basidiomycota</taxon>
        <taxon>Agaricomycotina</taxon>
        <taxon>Tremellomycetes</taxon>
        <taxon>Tremellales</taxon>
        <taxon>Naemateliaceae</taxon>
        <taxon>Naematelia</taxon>
    </lineage>
</organism>
<sequence>MSSSTINSGTNNSRTSDISSLPTGSRSTTIDNTNINGHHFEESDPNGPVKTHVYRDEFLDSLNTAVSKTKGFVQLVVSRTDYEMTSESSIPLRSRLWKLSLHTHAMTESEDPSTLVVTQEISTVLKRERESGQDCFWDFPWDKGIDHETNNLIKLLETGVKCSRDPGLSSYAKSSYGTLSTVPFGNFTEVLRWTDGGSESFSIISILVSQTAPGENLPRSDVLNKYTMVPFF</sequence>
<evidence type="ECO:0000313" key="2">
    <source>
        <dbReference type="EMBL" id="ORY32096.1"/>
    </source>
</evidence>
<keyword evidence="3" id="KW-1185">Reference proteome</keyword>
<comment type="caution">
    <text evidence="2">The sequence shown here is derived from an EMBL/GenBank/DDBJ whole genome shotgun (WGS) entry which is preliminary data.</text>
</comment>
<feature type="compositionally biased region" description="Polar residues" evidence="1">
    <location>
        <begin position="17"/>
        <end position="36"/>
    </location>
</feature>
<name>A0A1Y2BBL2_9TREE</name>
<feature type="compositionally biased region" description="Low complexity" evidence="1">
    <location>
        <begin position="1"/>
        <end position="16"/>
    </location>
</feature>
<evidence type="ECO:0000256" key="1">
    <source>
        <dbReference type="SAM" id="MobiDB-lite"/>
    </source>
</evidence>
<gene>
    <name evidence="2" type="ORF">BCR39DRAFT_557753</name>
</gene>
<dbReference type="InParanoid" id="A0A1Y2BBL2"/>
<feature type="region of interest" description="Disordered" evidence="1">
    <location>
        <begin position="1"/>
        <end position="49"/>
    </location>
</feature>
<dbReference type="EMBL" id="MCFC01000011">
    <property type="protein sequence ID" value="ORY32096.1"/>
    <property type="molecule type" value="Genomic_DNA"/>
</dbReference>
<accession>A0A1Y2BBL2</accession>
<proteinExistence type="predicted"/>
<protein>
    <submittedName>
        <fullName evidence="2">Uncharacterized protein</fullName>
    </submittedName>
</protein>
<dbReference type="Proteomes" id="UP000193986">
    <property type="component" value="Unassembled WGS sequence"/>
</dbReference>